<dbReference type="Proteomes" id="UP000829401">
    <property type="component" value="Chromosome"/>
</dbReference>
<proteinExistence type="predicted"/>
<organism evidence="1 2">
    <name type="scientific">Alicyclobacillus acidoterrestris (strain ATCC 49025 / DSM 3922 / CIP 106132 / NCIMB 13137 / GD3B)</name>
    <dbReference type="NCBI Taxonomy" id="1356854"/>
    <lineage>
        <taxon>Bacteria</taxon>
        <taxon>Bacillati</taxon>
        <taxon>Bacillota</taxon>
        <taxon>Bacilli</taxon>
        <taxon>Bacillales</taxon>
        <taxon>Alicyclobacillaceae</taxon>
        <taxon>Alicyclobacillus</taxon>
    </lineage>
</organism>
<evidence type="ECO:0000313" key="1">
    <source>
        <dbReference type="EMBL" id="UNO50484.1"/>
    </source>
</evidence>
<keyword evidence="2" id="KW-1185">Reference proteome</keyword>
<gene>
    <name evidence="1" type="ORF">K1I37_08510</name>
</gene>
<reference evidence="2" key="1">
    <citation type="journal article" date="2022" name="G3 (Bethesda)">
        <title>Unveiling the complete genome sequence of Alicyclobacillus acidoterrestris DSM 3922T, a taint-producing strain.</title>
        <authorList>
            <person name="Leonardo I.C."/>
            <person name="Barreto Crespo M.T."/>
            <person name="Gaspar F.B."/>
        </authorList>
    </citation>
    <scope>NUCLEOTIDE SEQUENCE [LARGE SCALE GENOMIC DNA]</scope>
    <source>
        <strain evidence="2">DSM 3922</strain>
    </source>
</reference>
<sequence>MGEKAPDFTLTDVLGNEVNLYDELANGQCE</sequence>
<evidence type="ECO:0000313" key="2">
    <source>
        <dbReference type="Proteomes" id="UP000829401"/>
    </source>
</evidence>
<accession>A0A9E7CRV4</accession>
<dbReference type="EMBL" id="CP080467">
    <property type="protein sequence ID" value="UNO50484.1"/>
    <property type="molecule type" value="Genomic_DNA"/>
</dbReference>
<protein>
    <submittedName>
        <fullName evidence="1">Peroxiredoxin family protein</fullName>
    </submittedName>
</protein>
<dbReference type="AlphaFoldDB" id="T0BNL5"/>
<name>T0BNL5_ALIAG</name>
<dbReference type="KEGG" id="aaco:K1I37_08510"/>
<accession>T0BNL5</accession>